<feature type="signal peptide" evidence="1">
    <location>
        <begin position="1"/>
        <end position="24"/>
    </location>
</feature>
<dbReference type="InterPro" id="IPR035437">
    <property type="entry name" value="SNase_OB-fold_sf"/>
</dbReference>
<sequence length="225" mass="24683">MSGQINRMLRLCSLFILLCSAAMADPSGRVDVVDGDTIHVGQVTVRLHGVDAPELAQTCARADGTVWRCGSWAAQEAERRFGGKSATCTTRDVDRYGRIVATCRVDGQDMGQVLVQNGIAFAFRQYSMAYDLDEKGAAIARRGLHAHDVMPPSQYRAQQRNAVASTDAPDAACPIKGNISGKGNRIYHMPGQRDYARTSIRTENGERWFCSEADARAAGWRRAMR</sequence>
<dbReference type="SMART" id="SM00318">
    <property type="entry name" value="SNc"/>
    <property type="match status" value="1"/>
</dbReference>
<dbReference type="AlphaFoldDB" id="A0A2R8AR10"/>
<dbReference type="Proteomes" id="UP000244904">
    <property type="component" value="Unassembled WGS sequence"/>
</dbReference>
<dbReference type="Pfam" id="PF00565">
    <property type="entry name" value="SNase"/>
    <property type="match status" value="1"/>
</dbReference>
<evidence type="ECO:0000256" key="1">
    <source>
        <dbReference type="SAM" id="SignalP"/>
    </source>
</evidence>
<name>A0A2R8AR10_9RHOB</name>
<dbReference type="PANTHER" id="PTHR12302">
    <property type="entry name" value="EBNA2 BINDING PROTEIN P100"/>
    <property type="match status" value="1"/>
</dbReference>
<gene>
    <name evidence="3" type="ORF">PRI8871_00913</name>
</gene>
<evidence type="ECO:0000259" key="2">
    <source>
        <dbReference type="PROSITE" id="PS50830"/>
    </source>
</evidence>
<proteinExistence type="predicted"/>
<accession>A0A2R8AR10</accession>
<protein>
    <recommendedName>
        <fullName evidence="2">TNase-like domain-containing protein</fullName>
    </recommendedName>
</protein>
<dbReference type="SUPFAM" id="SSF50199">
    <property type="entry name" value="Staphylococcal nuclease"/>
    <property type="match status" value="1"/>
</dbReference>
<feature type="chain" id="PRO_5015362512" description="TNase-like domain-containing protein" evidence="1">
    <location>
        <begin position="25"/>
        <end position="225"/>
    </location>
</feature>
<evidence type="ECO:0000313" key="4">
    <source>
        <dbReference type="Proteomes" id="UP000244904"/>
    </source>
</evidence>
<dbReference type="PANTHER" id="PTHR12302:SF26">
    <property type="entry name" value="BLR1266 PROTEIN"/>
    <property type="match status" value="1"/>
</dbReference>
<reference evidence="4" key="1">
    <citation type="submission" date="2018-03" db="EMBL/GenBank/DDBJ databases">
        <authorList>
            <person name="Rodrigo-Torres L."/>
            <person name="Arahal R. D."/>
            <person name="Lucena T."/>
        </authorList>
    </citation>
    <scope>NUCLEOTIDE SEQUENCE [LARGE SCALE GENOMIC DNA]</scope>
    <source>
        <strain evidence="4">CECT 8871</strain>
    </source>
</reference>
<dbReference type="PROSITE" id="PS50830">
    <property type="entry name" value="TNASE_3"/>
    <property type="match status" value="1"/>
</dbReference>
<dbReference type="EMBL" id="OMOJ01000001">
    <property type="protein sequence ID" value="SPF78317.1"/>
    <property type="molecule type" value="Genomic_DNA"/>
</dbReference>
<organism evidence="3 4">
    <name type="scientific">Pseudoprimorskyibacter insulae</name>
    <dbReference type="NCBI Taxonomy" id="1695997"/>
    <lineage>
        <taxon>Bacteria</taxon>
        <taxon>Pseudomonadati</taxon>
        <taxon>Pseudomonadota</taxon>
        <taxon>Alphaproteobacteria</taxon>
        <taxon>Rhodobacterales</taxon>
        <taxon>Paracoccaceae</taxon>
        <taxon>Pseudoprimorskyibacter</taxon>
    </lineage>
</organism>
<keyword evidence="1" id="KW-0732">Signal</keyword>
<dbReference type="InterPro" id="IPR016071">
    <property type="entry name" value="Staphylococal_nuclease_OB-fold"/>
</dbReference>
<feature type="domain" description="TNase-like" evidence="2">
    <location>
        <begin position="32"/>
        <end position="162"/>
    </location>
</feature>
<keyword evidence="4" id="KW-1185">Reference proteome</keyword>
<evidence type="ECO:0000313" key="3">
    <source>
        <dbReference type="EMBL" id="SPF78317.1"/>
    </source>
</evidence>
<dbReference type="Gene3D" id="2.40.50.90">
    <property type="match status" value="1"/>
</dbReference>